<organism evidence="3 4">
    <name type="scientific">Kitasatospora purpeofusca</name>
    <dbReference type="NCBI Taxonomy" id="67352"/>
    <lineage>
        <taxon>Bacteria</taxon>
        <taxon>Bacillati</taxon>
        <taxon>Actinomycetota</taxon>
        <taxon>Actinomycetes</taxon>
        <taxon>Kitasatosporales</taxon>
        <taxon>Streptomycetaceae</taxon>
        <taxon>Kitasatospora</taxon>
    </lineage>
</organism>
<feature type="domain" description="UspA" evidence="2">
    <location>
        <begin position="149"/>
        <end position="271"/>
    </location>
</feature>
<dbReference type="Pfam" id="PF00582">
    <property type="entry name" value="Usp"/>
    <property type="match status" value="2"/>
</dbReference>
<feature type="domain" description="UspA" evidence="2">
    <location>
        <begin position="1"/>
        <end position="141"/>
    </location>
</feature>
<dbReference type="Proteomes" id="UP001432222">
    <property type="component" value="Chromosome"/>
</dbReference>
<dbReference type="EMBL" id="CP108110">
    <property type="protein sequence ID" value="WUQ87915.1"/>
    <property type="molecule type" value="Genomic_DNA"/>
</dbReference>
<evidence type="ECO:0000259" key="2">
    <source>
        <dbReference type="Pfam" id="PF00582"/>
    </source>
</evidence>
<dbReference type="RefSeq" id="WP_328958470.1">
    <property type="nucleotide sequence ID" value="NZ_CP108110.1"/>
</dbReference>
<comment type="similarity">
    <text evidence="1">Belongs to the universal stress protein A family.</text>
</comment>
<protein>
    <submittedName>
        <fullName evidence="3">Universal stress protein</fullName>
    </submittedName>
</protein>
<proteinExistence type="inferred from homology"/>
<name>A0ABZ1UC18_9ACTN</name>
<dbReference type="Gene3D" id="3.40.50.620">
    <property type="entry name" value="HUPs"/>
    <property type="match status" value="2"/>
</dbReference>
<reference evidence="3" key="1">
    <citation type="submission" date="2022-10" db="EMBL/GenBank/DDBJ databases">
        <title>The complete genomes of actinobacterial strains from the NBC collection.</title>
        <authorList>
            <person name="Joergensen T.S."/>
            <person name="Alvarez Arevalo M."/>
            <person name="Sterndorff E.B."/>
            <person name="Faurdal D."/>
            <person name="Vuksanovic O."/>
            <person name="Mourched A.-S."/>
            <person name="Charusanti P."/>
            <person name="Shaw S."/>
            <person name="Blin K."/>
            <person name="Weber T."/>
        </authorList>
    </citation>
    <scope>NUCLEOTIDE SEQUENCE</scope>
    <source>
        <strain evidence="3">NBC_00222</strain>
    </source>
</reference>
<sequence>MSDPVLVGVDGSEASLAAVDVAVREARLRGCGLRIVHAFIWPLMHVSLGPAQGGPAGGGLRHQAENVLEDARARARALDPRLEIGAELVTGEPLTVLARRSRDSCLVVVGSRGLGRFGALLIGSVAVHLAAHAACPVLIVRGRPEPDGPVLVAVDGSGVGAEALGFAFAEASARRVPLTALHVAHPSASLPGQEERALAEAIAGRRDKYPDVELRSELIEAHARPALIDASRAAQLLVVGARGRGGFAGMLLGSTSQAMIQHAHCPVVVVRHEEQPAQAPAPAG</sequence>
<dbReference type="InterPro" id="IPR006016">
    <property type="entry name" value="UspA"/>
</dbReference>
<dbReference type="PRINTS" id="PR01438">
    <property type="entry name" value="UNVRSLSTRESS"/>
</dbReference>
<dbReference type="InterPro" id="IPR006015">
    <property type="entry name" value="Universal_stress_UspA"/>
</dbReference>
<dbReference type="InterPro" id="IPR014729">
    <property type="entry name" value="Rossmann-like_a/b/a_fold"/>
</dbReference>
<gene>
    <name evidence="3" type="ORF">OHA16_35995</name>
</gene>
<evidence type="ECO:0000256" key="1">
    <source>
        <dbReference type="ARBA" id="ARBA00008791"/>
    </source>
</evidence>
<dbReference type="PANTHER" id="PTHR46268">
    <property type="entry name" value="STRESS RESPONSE PROTEIN NHAX"/>
    <property type="match status" value="1"/>
</dbReference>
<accession>A0ABZ1UC18</accession>
<dbReference type="SUPFAM" id="SSF52402">
    <property type="entry name" value="Adenine nucleotide alpha hydrolases-like"/>
    <property type="match status" value="2"/>
</dbReference>
<evidence type="ECO:0000313" key="4">
    <source>
        <dbReference type="Proteomes" id="UP001432222"/>
    </source>
</evidence>
<evidence type="ECO:0000313" key="3">
    <source>
        <dbReference type="EMBL" id="WUQ87915.1"/>
    </source>
</evidence>
<dbReference type="PANTHER" id="PTHR46268:SF6">
    <property type="entry name" value="UNIVERSAL STRESS PROTEIN UP12"/>
    <property type="match status" value="1"/>
</dbReference>
<keyword evidence="4" id="KW-1185">Reference proteome</keyword>